<evidence type="ECO:0000256" key="1">
    <source>
        <dbReference type="SAM" id="Phobius"/>
    </source>
</evidence>
<feature type="transmembrane region" description="Helical" evidence="1">
    <location>
        <begin position="103"/>
        <end position="127"/>
    </location>
</feature>
<dbReference type="EMBL" id="CP039140">
    <property type="protein sequence ID" value="QCQ76710.1"/>
    <property type="molecule type" value="Genomic_DNA"/>
</dbReference>
<dbReference type="AlphaFoldDB" id="M0INU7"/>
<evidence type="ECO:0000313" key="7">
    <source>
        <dbReference type="Proteomes" id="UP000299011"/>
    </source>
</evidence>
<reference evidence="4 7" key="3">
    <citation type="submission" date="2019-04" db="EMBL/GenBank/DDBJ databases">
        <title>Methylomes of two halophilic Archaea, Haloarcula marismortui and Haloferax mediterranei.</title>
        <authorList>
            <person name="DasSarma S."/>
            <person name="DasSarma P."/>
            <person name="DasSarma S."/>
            <person name="Fomenkov A."/>
            <person name="Vincze T."/>
            <person name="Anton B.P."/>
            <person name="Roberts R.J."/>
        </authorList>
    </citation>
    <scope>NUCLEOTIDE SEQUENCE [LARGE SCALE GENOMIC DNA]</scope>
    <source>
        <strain evidence="4">ATCC 33500</strain>
        <strain evidence="7">ATCC 33500 / DSM 1411 / JCM 8866 / NBRC 14739 / NCIMB 2177 / R-4</strain>
        <plasmid evidence="4 7">pHME505</plasmid>
    </source>
</reference>
<geneLocation type="plasmid" evidence="4 7">
    <name>pHME505</name>
</geneLocation>
<dbReference type="Proteomes" id="UP000011603">
    <property type="component" value="Unassembled WGS sequence"/>
</dbReference>
<feature type="transmembrane region" description="Helical" evidence="1">
    <location>
        <begin position="18"/>
        <end position="38"/>
    </location>
</feature>
<proteinExistence type="predicted"/>
<reference evidence="3 5" key="1">
    <citation type="journal article" date="2014" name="PLoS Genet.">
        <title>Phylogenetically driven sequencing of extremely halophilic archaea reveals strategies for static and dynamic osmo-response.</title>
        <authorList>
            <person name="Becker E.A."/>
            <person name="Seitzer P.M."/>
            <person name="Tritt A."/>
            <person name="Larsen D."/>
            <person name="Krusor M."/>
            <person name="Yao A.I."/>
            <person name="Wu D."/>
            <person name="Madern D."/>
            <person name="Eisen J.A."/>
            <person name="Darling A.E."/>
            <person name="Facciotti M.T."/>
        </authorList>
    </citation>
    <scope>NUCLEOTIDE SEQUENCE [LARGE SCALE GENOMIC DNA]</scope>
    <source>
        <strain evidence="3">ATCC 33500</strain>
        <strain evidence="5">ATCC 33500 / DSM 1411 / JCM 8866 / NBRC 14739 / NCIMB 2177 / R-4</strain>
    </source>
</reference>
<dbReference type="GeneID" id="40157811"/>
<dbReference type="EMBL" id="CP007554">
    <property type="protein sequence ID" value="AHZ24705.1"/>
    <property type="molecule type" value="Genomic_DNA"/>
</dbReference>
<sequence length="133" mass="14004">MTLLRGANPSRYQRIQTLLVAVGLFSCSAVFFTVVSRVDLLVEIIRWEFLAVGLLALSALIAVRDGGLRRTWLFAFALEAGFGIHLGGVGITGKPPGPLFRVVWAGVVGLIAALILGTLGGSLGLGVKRLSTS</sequence>
<keyword evidence="2" id="KW-0614">Plasmid</keyword>
<keyword evidence="1" id="KW-0812">Transmembrane</keyword>
<evidence type="ECO:0000313" key="6">
    <source>
        <dbReference type="Proteomes" id="UP000027075"/>
    </source>
</evidence>
<reference evidence="2 6" key="2">
    <citation type="submission" date="2014-04" db="EMBL/GenBank/DDBJ databases">
        <title>Transcriptional profiles of Haloferax mediterranei on the basis of nitrogen availability.</title>
        <authorList>
            <person name="Bautista V."/>
        </authorList>
    </citation>
    <scope>NUCLEOTIDE SEQUENCE [LARGE SCALE GENOMIC DNA]</scope>
    <source>
        <strain evidence="2">ATCC 33500</strain>
        <strain evidence="6">ATCC 33500 / DSM 1411 / JCM 8866 / NBRC 14739 / NCIMB 2177 / R-4</strain>
        <plasmid evidence="2">HMPLAS1</plasmid>
        <plasmid evidence="6">Plasmid HMPLAS1</plasmid>
    </source>
</reference>
<protein>
    <submittedName>
        <fullName evidence="3">Uncharacterized protein</fullName>
    </submittedName>
</protein>
<dbReference type="RefSeq" id="WP_004061066.1">
    <property type="nucleotide sequence ID" value="NC_017944.1"/>
</dbReference>
<feature type="transmembrane region" description="Helical" evidence="1">
    <location>
        <begin position="72"/>
        <end position="91"/>
    </location>
</feature>
<keyword evidence="1" id="KW-1133">Transmembrane helix</keyword>
<keyword evidence="1" id="KW-0472">Membrane</keyword>
<organism evidence="3 5">
    <name type="scientific">Haloferax mediterranei (strain ATCC 33500 / DSM 1411 / JCM 8866 / NBRC 14739 / NCIMB 2177 / R-4)</name>
    <name type="common">Halobacterium mediterranei</name>
    <dbReference type="NCBI Taxonomy" id="523841"/>
    <lineage>
        <taxon>Archaea</taxon>
        <taxon>Methanobacteriati</taxon>
        <taxon>Methanobacteriota</taxon>
        <taxon>Stenosarchaea group</taxon>
        <taxon>Halobacteria</taxon>
        <taxon>Halobacteriales</taxon>
        <taxon>Haloferacaceae</taxon>
        <taxon>Haloferax</taxon>
    </lineage>
</organism>
<feature type="transmembrane region" description="Helical" evidence="1">
    <location>
        <begin position="44"/>
        <end position="63"/>
    </location>
</feature>
<evidence type="ECO:0000313" key="2">
    <source>
        <dbReference type="EMBL" id="AHZ24705.1"/>
    </source>
</evidence>
<evidence type="ECO:0000313" key="3">
    <source>
        <dbReference type="EMBL" id="ELZ97488.1"/>
    </source>
</evidence>
<gene>
    <name evidence="2" type="ORF">BM92_17665</name>
    <name evidence="3" type="ORF">C439_19238</name>
    <name evidence="4" type="ORF">E6P09_15300</name>
</gene>
<dbReference type="Proteomes" id="UP000299011">
    <property type="component" value="Plasmid pHME505"/>
</dbReference>
<evidence type="ECO:0000313" key="5">
    <source>
        <dbReference type="Proteomes" id="UP000011603"/>
    </source>
</evidence>
<geneLocation type="plasmid" evidence="2 6">
    <name>HMPLAS1</name>
</geneLocation>
<dbReference type="EMBL" id="AOLO01000015">
    <property type="protein sequence ID" value="ELZ97488.1"/>
    <property type="molecule type" value="Genomic_DNA"/>
</dbReference>
<dbReference type="Proteomes" id="UP000027075">
    <property type="component" value="Plasmid HMPLAS1"/>
</dbReference>
<dbReference type="PROSITE" id="PS51257">
    <property type="entry name" value="PROKAR_LIPOPROTEIN"/>
    <property type="match status" value="1"/>
</dbReference>
<name>M0INU7_HALMT</name>
<keyword evidence="5" id="KW-1185">Reference proteome</keyword>
<dbReference type="OrthoDB" id="382734at2157"/>
<accession>M0INU7</accession>
<evidence type="ECO:0000313" key="4">
    <source>
        <dbReference type="EMBL" id="QCQ76710.1"/>
    </source>
</evidence>